<evidence type="ECO:0000256" key="3">
    <source>
        <dbReference type="ARBA" id="ARBA00022989"/>
    </source>
</evidence>
<keyword evidence="4 5" id="KW-0472">Membrane</keyword>
<dbReference type="Gene3D" id="3.30.450.350">
    <property type="entry name" value="CHASE domain"/>
    <property type="match status" value="1"/>
</dbReference>
<dbReference type="RefSeq" id="WP_013136504.1">
    <property type="nucleotide sequence ID" value="NC_014166.1"/>
</dbReference>
<dbReference type="GO" id="GO:0007165">
    <property type="term" value="P:signal transduction"/>
    <property type="evidence" value="ECO:0007669"/>
    <property type="project" value="UniProtKB-ARBA"/>
</dbReference>
<dbReference type="AlphaFoldDB" id="D5V6T9"/>
<dbReference type="InterPro" id="IPR042240">
    <property type="entry name" value="CHASE_sf"/>
</dbReference>
<feature type="domain" description="CHASE" evidence="7">
    <location>
        <begin position="71"/>
        <end position="248"/>
    </location>
</feature>
<name>D5V6T9_ARCNC</name>
<keyword evidence="2 5" id="KW-0812">Transmembrane</keyword>
<evidence type="ECO:0000259" key="7">
    <source>
        <dbReference type="PROSITE" id="PS50839"/>
    </source>
</evidence>
<keyword evidence="9" id="KW-1185">Reference proteome</keyword>
<dbReference type="SMART" id="SM01079">
    <property type="entry name" value="CHASE"/>
    <property type="match status" value="1"/>
</dbReference>
<accession>D5V6T9</accession>
<evidence type="ECO:0000256" key="5">
    <source>
        <dbReference type="SAM" id="Phobius"/>
    </source>
</evidence>
<proteinExistence type="predicted"/>
<keyword evidence="8" id="KW-0418">Kinase</keyword>
<dbReference type="GO" id="GO:0016020">
    <property type="term" value="C:membrane"/>
    <property type="evidence" value="ECO:0007669"/>
    <property type="project" value="UniProtKB-SubCell"/>
</dbReference>
<dbReference type="InterPro" id="IPR006189">
    <property type="entry name" value="CHASE_dom"/>
</dbReference>
<protein>
    <submittedName>
        <fullName evidence="8">Multi-sensor signal transduction histidine kinase</fullName>
    </submittedName>
</protein>
<dbReference type="KEGG" id="ant:Arnit_2711"/>
<dbReference type="InterPro" id="IPR003594">
    <property type="entry name" value="HATPase_dom"/>
</dbReference>
<dbReference type="HOGENOM" id="CLU_000445_114_62_7"/>
<organism evidence="8 9">
    <name type="scientific">Arcobacter nitrofigilis (strain ATCC 33309 / DSM 7299 / CCUG 15893 / LMG 7604 / NCTC 12251 / CI)</name>
    <name type="common">Campylobacter nitrofigilis</name>
    <dbReference type="NCBI Taxonomy" id="572480"/>
    <lineage>
        <taxon>Bacteria</taxon>
        <taxon>Pseudomonadati</taxon>
        <taxon>Campylobacterota</taxon>
        <taxon>Epsilonproteobacteria</taxon>
        <taxon>Campylobacterales</taxon>
        <taxon>Arcobacteraceae</taxon>
        <taxon>Arcobacter</taxon>
    </lineage>
</organism>
<evidence type="ECO:0000256" key="1">
    <source>
        <dbReference type="ARBA" id="ARBA00004370"/>
    </source>
</evidence>
<reference evidence="8 9" key="1">
    <citation type="journal article" date="2010" name="Stand. Genomic Sci.">
        <title>Complete genome sequence of Arcobacter nitrofigilis type strain (CI).</title>
        <authorList>
            <person name="Pati A."/>
            <person name="Gronow S."/>
            <person name="Lapidus A."/>
            <person name="Copeland A."/>
            <person name="Glavina Del Rio T."/>
            <person name="Nolan M."/>
            <person name="Lucas S."/>
            <person name="Tice H."/>
            <person name="Cheng J.F."/>
            <person name="Han C."/>
            <person name="Chertkov O."/>
            <person name="Bruce D."/>
            <person name="Tapia R."/>
            <person name="Goodwin L."/>
            <person name="Pitluck S."/>
            <person name="Liolios K."/>
            <person name="Ivanova N."/>
            <person name="Mavromatis K."/>
            <person name="Chen A."/>
            <person name="Palaniappan K."/>
            <person name="Land M."/>
            <person name="Hauser L."/>
            <person name="Chang Y.J."/>
            <person name="Jeffries C.D."/>
            <person name="Detter J.C."/>
            <person name="Rohde M."/>
            <person name="Goker M."/>
            <person name="Bristow J."/>
            <person name="Eisen J.A."/>
            <person name="Markowitz V."/>
            <person name="Hugenholtz P."/>
            <person name="Klenk H.P."/>
            <person name="Kyrpides N.C."/>
        </authorList>
    </citation>
    <scope>NUCLEOTIDE SEQUENCE [LARGE SCALE GENOMIC DNA]</scope>
    <source>
        <strain evidence="9">ATCC 33309 / DSM 7299 / CCUG 15893 / LMG 7604 / NCTC 12251 / CI</strain>
    </source>
</reference>
<dbReference type="InterPro" id="IPR005467">
    <property type="entry name" value="His_kinase_dom"/>
</dbReference>
<dbReference type="PROSITE" id="PS50839">
    <property type="entry name" value="CHASE"/>
    <property type="match status" value="1"/>
</dbReference>
<dbReference type="PANTHER" id="PTHR43065:SF42">
    <property type="entry name" value="TWO-COMPONENT SENSOR PPRA"/>
    <property type="match status" value="1"/>
</dbReference>
<dbReference type="Gene3D" id="3.30.565.10">
    <property type="entry name" value="Histidine kinase-like ATPase, C-terminal domain"/>
    <property type="match status" value="1"/>
</dbReference>
<dbReference type="Pfam" id="PF03924">
    <property type="entry name" value="CHASE"/>
    <property type="match status" value="1"/>
</dbReference>
<evidence type="ECO:0000259" key="6">
    <source>
        <dbReference type="PROSITE" id="PS50109"/>
    </source>
</evidence>
<dbReference type="Pfam" id="PF02518">
    <property type="entry name" value="HATPase_c"/>
    <property type="match status" value="1"/>
</dbReference>
<dbReference type="SMART" id="SM00387">
    <property type="entry name" value="HATPase_c"/>
    <property type="match status" value="1"/>
</dbReference>
<feature type="transmembrane region" description="Helical" evidence="5">
    <location>
        <begin position="6"/>
        <end position="28"/>
    </location>
</feature>
<dbReference type="OrthoDB" id="9805967at2"/>
<feature type="domain" description="Histidine kinase" evidence="6">
    <location>
        <begin position="347"/>
        <end position="567"/>
    </location>
</feature>
<dbReference type="PROSITE" id="PS50109">
    <property type="entry name" value="HIS_KIN"/>
    <property type="match status" value="1"/>
</dbReference>
<dbReference type="eggNOG" id="COG3614">
    <property type="taxonomic scope" value="Bacteria"/>
</dbReference>
<dbReference type="EMBL" id="CP001999">
    <property type="protein sequence ID" value="ADG94359.1"/>
    <property type="molecule type" value="Genomic_DNA"/>
</dbReference>
<dbReference type="Proteomes" id="UP000000939">
    <property type="component" value="Chromosome"/>
</dbReference>
<evidence type="ECO:0000256" key="2">
    <source>
        <dbReference type="ARBA" id="ARBA00022692"/>
    </source>
</evidence>
<keyword evidence="3 5" id="KW-1133">Transmembrane helix</keyword>
<feature type="transmembrane region" description="Helical" evidence="5">
    <location>
        <begin position="291"/>
        <end position="311"/>
    </location>
</feature>
<dbReference type="InterPro" id="IPR036890">
    <property type="entry name" value="HATPase_C_sf"/>
</dbReference>
<dbReference type="PANTHER" id="PTHR43065">
    <property type="entry name" value="SENSOR HISTIDINE KINASE"/>
    <property type="match status" value="1"/>
</dbReference>
<dbReference type="GO" id="GO:0016301">
    <property type="term" value="F:kinase activity"/>
    <property type="evidence" value="ECO:0007669"/>
    <property type="project" value="UniProtKB-KW"/>
</dbReference>
<dbReference type="eggNOG" id="COG4191">
    <property type="taxonomic scope" value="Bacteria"/>
</dbReference>
<dbReference type="Gene3D" id="1.10.287.130">
    <property type="match status" value="1"/>
</dbReference>
<comment type="subcellular location">
    <subcellularLocation>
        <location evidence="1">Membrane</location>
    </subcellularLocation>
</comment>
<gene>
    <name evidence="8" type="ordered locus">Arnit_2711</name>
</gene>
<evidence type="ECO:0000256" key="4">
    <source>
        <dbReference type="ARBA" id="ARBA00023136"/>
    </source>
</evidence>
<evidence type="ECO:0000313" key="8">
    <source>
        <dbReference type="EMBL" id="ADG94359.1"/>
    </source>
</evidence>
<sequence length="567" mass="66724">MIGNKYKLHVSSIIIIGLFLSISISYLINNIEEKNIQSRFQNIVDDKMKSFYREILINLETLYTLSILYNNDQIPSREEFSIEAKKIIKRHSAIHALEWIPIVSNEKRKLFEKNFFFTEESKNNNMVKVGKKDEYFPVYYVEPFKNNEKALGFDLSSDENRYKTIKKALETKSPQVTQAIELVQKKNKKGFLAFLPIFDENQNIKSFVLGVFVIEDIFKKSILEEDKTSNEINFKIFDTTNNINEEIYSHNSLNKIYKHLKYKKDLPVIWSRQWTFEAIPSLKYINERRSFVTELSLFIGILLTIIVSYRINKFYNLKYESIQELKNKDEILYIQSRYATIGETLSNIEHQWRSPLSKVSSNIISLQSEIEFKGMPSQEKLQSSLNNMQNTLVYMSNLVDEFKNFHIQDKIKTNFLFDDTLDIALKLLEHDFTKLELRVKRDNKKNQVRIYGYQNEFSQVLINILSNCRDAFIERRVNKPLVEIFTYEKDNKKFITIRDNAGGIDEKHIENIFEQFFTTKQSSGIGLHLCKMIITEHMNGKISVKNGTFYINKEKCTGAIFTIELPV</sequence>
<dbReference type="SUPFAM" id="SSF55874">
    <property type="entry name" value="ATPase domain of HSP90 chaperone/DNA topoisomerase II/histidine kinase"/>
    <property type="match status" value="1"/>
</dbReference>
<keyword evidence="8" id="KW-0808">Transferase</keyword>
<dbReference type="STRING" id="572480.Arnit_2711"/>
<evidence type="ECO:0000313" key="9">
    <source>
        <dbReference type="Proteomes" id="UP000000939"/>
    </source>
</evidence>